<keyword evidence="3" id="KW-1185">Reference proteome</keyword>
<feature type="binding site" evidence="1">
    <location>
        <position position="182"/>
    </location>
    <ligand>
        <name>Zn(2+)</name>
        <dbReference type="ChEBI" id="CHEBI:29105"/>
    </ligand>
</feature>
<reference evidence="2 3" key="1">
    <citation type="submission" date="2020-06" db="EMBL/GenBank/DDBJ databases">
        <title>Description of novel acetic acid bacteria.</title>
        <authorList>
            <person name="Sombolestani A."/>
        </authorList>
    </citation>
    <scope>NUCLEOTIDE SEQUENCE [LARGE SCALE GENOMIC DNA]</scope>
    <source>
        <strain evidence="2 3">LMG 27010</strain>
    </source>
</reference>
<dbReference type="Pfam" id="PF03352">
    <property type="entry name" value="Adenine_glyco"/>
    <property type="match status" value="1"/>
</dbReference>
<sequence length="198" mass="21592">MPLPFLGDASPHRCAWACQDPLLKAYHDAEWGVPVHDGRALWEKLMLDGFQAGLSWRIILQRRDALRAAFAGFDPDRVASFTSADVTRLLQDAAIIRSRAKIEATIGNARAYVAMRARGEPFGPFVWAMVGERSTGSGLTRTPLSEALARALRQRGFRFVGPVIVHAWMQAVGMIDDHEPGCFRAGACATAASGRDAS</sequence>
<dbReference type="InterPro" id="IPR052891">
    <property type="entry name" value="DNA-3mA_glycosylase"/>
</dbReference>
<feature type="binding site" evidence="1">
    <location>
        <position position="14"/>
    </location>
    <ligand>
        <name>Zn(2+)</name>
        <dbReference type="ChEBI" id="CHEBI:29105"/>
    </ligand>
</feature>
<dbReference type="Gene3D" id="1.10.340.30">
    <property type="entry name" value="Hypothetical protein, domain 2"/>
    <property type="match status" value="1"/>
</dbReference>
<evidence type="ECO:0000256" key="1">
    <source>
        <dbReference type="PIRSR" id="PIRSR605019-1"/>
    </source>
</evidence>
<accession>A0A850PIZ8</accession>
<keyword evidence="1" id="KW-0479">Metal-binding</keyword>
<dbReference type="AlphaFoldDB" id="A0A850PIZ8"/>
<dbReference type="GO" id="GO:0006284">
    <property type="term" value="P:base-excision repair"/>
    <property type="evidence" value="ECO:0007669"/>
    <property type="project" value="InterPro"/>
</dbReference>
<organism evidence="2 3">
    <name type="scientific">Ameyamaea chiangmaiensis</name>
    <dbReference type="NCBI Taxonomy" id="442969"/>
    <lineage>
        <taxon>Bacteria</taxon>
        <taxon>Pseudomonadati</taxon>
        <taxon>Pseudomonadota</taxon>
        <taxon>Alphaproteobacteria</taxon>
        <taxon>Acetobacterales</taxon>
        <taxon>Acetobacteraceae</taxon>
        <taxon>Ameyamaea</taxon>
    </lineage>
</organism>
<keyword evidence="1" id="KW-0862">Zinc</keyword>
<feature type="non-terminal residue" evidence="2">
    <location>
        <position position="198"/>
    </location>
</feature>
<dbReference type="InterPro" id="IPR005019">
    <property type="entry name" value="Adenine_glyco"/>
</dbReference>
<dbReference type="PANTHER" id="PTHR30037">
    <property type="entry name" value="DNA-3-METHYLADENINE GLYCOSYLASE 1"/>
    <property type="match status" value="1"/>
</dbReference>
<dbReference type="GO" id="GO:0008725">
    <property type="term" value="F:DNA-3-methyladenine glycosylase activity"/>
    <property type="evidence" value="ECO:0007669"/>
    <property type="project" value="InterPro"/>
</dbReference>
<evidence type="ECO:0000313" key="2">
    <source>
        <dbReference type="EMBL" id="NVN42186.1"/>
    </source>
</evidence>
<dbReference type="Proteomes" id="UP000585665">
    <property type="component" value="Unassembled WGS sequence"/>
</dbReference>
<dbReference type="EMBL" id="JABXXR010000314">
    <property type="protein sequence ID" value="NVN42186.1"/>
    <property type="molecule type" value="Genomic_DNA"/>
</dbReference>
<proteinExistence type="predicted"/>
<dbReference type="SUPFAM" id="SSF48150">
    <property type="entry name" value="DNA-glycosylase"/>
    <property type="match status" value="1"/>
</dbReference>
<dbReference type="GO" id="GO:0046872">
    <property type="term" value="F:metal ion binding"/>
    <property type="evidence" value="ECO:0007669"/>
    <property type="project" value="UniProtKB-KW"/>
</dbReference>
<feature type="binding site" evidence="1">
    <location>
        <position position="27"/>
    </location>
    <ligand>
        <name>Zn(2+)</name>
        <dbReference type="ChEBI" id="CHEBI:29105"/>
    </ligand>
</feature>
<protein>
    <submittedName>
        <fullName evidence="2">DNA-3-methyladenine glycosylase I</fullName>
    </submittedName>
</protein>
<evidence type="ECO:0000313" key="3">
    <source>
        <dbReference type="Proteomes" id="UP000585665"/>
    </source>
</evidence>
<comment type="caution">
    <text evidence="2">The sequence shown here is derived from an EMBL/GenBank/DDBJ whole genome shotgun (WGS) entry which is preliminary data.</text>
</comment>
<dbReference type="InterPro" id="IPR011257">
    <property type="entry name" value="DNA_glycosylase"/>
</dbReference>
<feature type="binding site" evidence="1">
    <location>
        <position position="178"/>
    </location>
    <ligand>
        <name>Zn(2+)</name>
        <dbReference type="ChEBI" id="CHEBI:29105"/>
    </ligand>
</feature>
<dbReference type="PANTHER" id="PTHR30037:SF4">
    <property type="entry name" value="DNA-3-METHYLADENINE GLYCOSYLASE I"/>
    <property type="match status" value="1"/>
</dbReference>
<dbReference type="RefSeq" id="WP_176614978.1">
    <property type="nucleotide sequence ID" value="NZ_JABXXR010000314.1"/>
</dbReference>
<gene>
    <name evidence="2" type="ORF">HUK82_16700</name>
</gene>
<name>A0A850PIZ8_9PROT</name>